<dbReference type="AlphaFoldDB" id="A0A165WX58"/>
<keyword evidence="1" id="KW-0812">Transmembrane</keyword>
<keyword evidence="3" id="KW-1185">Reference proteome</keyword>
<accession>A0A165WX58</accession>
<name>A0A165WX58_9AGAM</name>
<feature type="transmembrane region" description="Helical" evidence="1">
    <location>
        <begin position="46"/>
        <end position="66"/>
    </location>
</feature>
<reference evidence="2 3" key="1">
    <citation type="journal article" date="2016" name="Mol. Biol. Evol.">
        <title>Comparative Genomics of Early-Diverging Mushroom-Forming Fungi Provides Insights into the Origins of Lignocellulose Decay Capabilities.</title>
        <authorList>
            <person name="Nagy L.G."/>
            <person name="Riley R."/>
            <person name="Tritt A."/>
            <person name="Adam C."/>
            <person name="Daum C."/>
            <person name="Floudas D."/>
            <person name="Sun H."/>
            <person name="Yadav J.S."/>
            <person name="Pangilinan J."/>
            <person name="Larsson K.H."/>
            <person name="Matsuura K."/>
            <person name="Barry K."/>
            <person name="Labutti K."/>
            <person name="Kuo R."/>
            <person name="Ohm R.A."/>
            <person name="Bhattacharya S.S."/>
            <person name="Shirouzu T."/>
            <person name="Yoshinaga Y."/>
            <person name="Martin F.M."/>
            <person name="Grigoriev I.V."/>
            <person name="Hibbett D.S."/>
        </authorList>
    </citation>
    <scope>NUCLEOTIDE SEQUENCE [LARGE SCALE GENOMIC DNA]</scope>
    <source>
        <strain evidence="2 3">CBS 109695</strain>
    </source>
</reference>
<evidence type="ECO:0000313" key="3">
    <source>
        <dbReference type="Proteomes" id="UP000076532"/>
    </source>
</evidence>
<dbReference type="EMBL" id="KV417734">
    <property type="protein sequence ID" value="KZP07993.1"/>
    <property type="molecule type" value="Genomic_DNA"/>
</dbReference>
<gene>
    <name evidence="2" type="ORF">FIBSPDRAFT_1052657</name>
</gene>
<protein>
    <submittedName>
        <fullName evidence="2">Uncharacterized protein</fullName>
    </submittedName>
</protein>
<keyword evidence="1" id="KW-0472">Membrane</keyword>
<sequence length="272" mass="29403">MDACGARTGHAPSGLCDIGYGSSILNTQHPQHRRTAHSDRVSTTPLFISFFGLAVSGLVATMAHFATPLVNINLNTIDIVVAPCQFSPSPTRTHPSSSIPRKRMNRRPRILSFPAAVVAFCKSLRLPSATNRYPQHAARRTLVASPIQKAADLEVDDSVFVHKEHSEDTVDHARSLDADVASSSSSSELQARSKSPLSMISSPILEHWDSAALEVYGMHLGCAVPDTGWRMHQGHTVPDASEKGQPNRDLGESHHAMKGLEEGILRNIGIPS</sequence>
<dbReference type="Proteomes" id="UP000076532">
    <property type="component" value="Unassembled WGS sequence"/>
</dbReference>
<organism evidence="2 3">
    <name type="scientific">Athelia psychrophila</name>
    <dbReference type="NCBI Taxonomy" id="1759441"/>
    <lineage>
        <taxon>Eukaryota</taxon>
        <taxon>Fungi</taxon>
        <taxon>Dikarya</taxon>
        <taxon>Basidiomycota</taxon>
        <taxon>Agaricomycotina</taxon>
        <taxon>Agaricomycetes</taxon>
        <taxon>Agaricomycetidae</taxon>
        <taxon>Atheliales</taxon>
        <taxon>Atheliaceae</taxon>
        <taxon>Athelia</taxon>
    </lineage>
</organism>
<keyword evidence="1" id="KW-1133">Transmembrane helix</keyword>
<evidence type="ECO:0000256" key="1">
    <source>
        <dbReference type="SAM" id="Phobius"/>
    </source>
</evidence>
<proteinExistence type="predicted"/>
<evidence type="ECO:0000313" key="2">
    <source>
        <dbReference type="EMBL" id="KZP07993.1"/>
    </source>
</evidence>